<proteinExistence type="predicted"/>
<evidence type="ECO:0000259" key="1">
    <source>
        <dbReference type="Pfam" id="PF23156"/>
    </source>
</evidence>
<keyword evidence="3" id="KW-1185">Reference proteome</keyword>
<comment type="caution">
    <text evidence="2">The sequence shown here is derived from an EMBL/GenBank/DDBJ whole genome shotgun (WGS) entry which is preliminary data.</text>
</comment>
<organism evidence="2 3">
    <name type="scientific">Zingiber officinale</name>
    <name type="common">Ginger</name>
    <name type="synonym">Amomum zingiber</name>
    <dbReference type="NCBI Taxonomy" id="94328"/>
    <lineage>
        <taxon>Eukaryota</taxon>
        <taxon>Viridiplantae</taxon>
        <taxon>Streptophyta</taxon>
        <taxon>Embryophyta</taxon>
        <taxon>Tracheophyta</taxon>
        <taxon>Spermatophyta</taxon>
        <taxon>Magnoliopsida</taxon>
        <taxon>Liliopsida</taxon>
        <taxon>Zingiberales</taxon>
        <taxon>Zingiberaceae</taxon>
        <taxon>Zingiber</taxon>
    </lineage>
</organism>
<dbReference type="InterPro" id="IPR055482">
    <property type="entry name" value="DUF7054"/>
</dbReference>
<gene>
    <name evidence="2" type="ORF">ZIOFF_061577</name>
</gene>
<evidence type="ECO:0000313" key="2">
    <source>
        <dbReference type="EMBL" id="KAG6478145.1"/>
    </source>
</evidence>
<dbReference type="Proteomes" id="UP000734854">
    <property type="component" value="Unassembled WGS sequence"/>
</dbReference>
<feature type="domain" description="DUF7054" evidence="1">
    <location>
        <begin position="72"/>
        <end position="156"/>
    </location>
</feature>
<evidence type="ECO:0000313" key="3">
    <source>
        <dbReference type="Proteomes" id="UP000734854"/>
    </source>
</evidence>
<dbReference type="OrthoDB" id="651546at2759"/>
<dbReference type="Pfam" id="PF23156">
    <property type="entry name" value="DUF7054"/>
    <property type="match status" value="1"/>
</dbReference>
<name>A0A8J5EZD8_ZINOF</name>
<reference evidence="2 3" key="1">
    <citation type="submission" date="2020-08" db="EMBL/GenBank/DDBJ databases">
        <title>Plant Genome Project.</title>
        <authorList>
            <person name="Zhang R.-G."/>
        </authorList>
    </citation>
    <scope>NUCLEOTIDE SEQUENCE [LARGE SCALE GENOMIC DNA]</scope>
    <source>
        <tissue evidence="2">Rhizome</tissue>
    </source>
</reference>
<dbReference type="PANTHER" id="PTHR33270:SF24">
    <property type="entry name" value="EXPRESSED PROTEIN"/>
    <property type="match status" value="1"/>
</dbReference>
<accession>A0A8J5EZD8</accession>
<protein>
    <recommendedName>
        <fullName evidence="1">DUF7054 domain-containing protein</fullName>
    </recommendedName>
</protein>
<dbReference type="EMBL" id="JACMSC010000017">
    <property type="protein sequence ID" value="KAG6478145.1"/>
    <property type="molecule type" value="Genomic_DNA"/>
</dbReference>
<dbReference type="PANTHER" id="PTHR33270">
    <property type="entry name" value="BNAC05G50380D PROTEIN"/>
    <property type="match status" value="1"/>
</dbReference>
<sequence length="187" mass="20450">MAPAPFSSQHKNLRSGRAERGAALGMRIRHRTASFNGCTPTPEHRPLRRPETQPELLLRGVETSPAEERRVPEKLLVNVTVQRSLGPVQVVAPTDWTVGDLVAAALRRYVEEGRRPPVPADVPSSAFTLHYSQFSLERLNSQEKLINLGSRSFFLCVKPALVSERIVASAVAEASPSTSTASCSKQT</sequence>
<dbReference type="AlphaFoldDB" id="A0A8J5EZD8"/>
<dbReference type="InterPro" id="IPR040358">
    <property type="entry name" value="At4g22758-like"/>
</dbReference>